<sequence>MKKLAVTLLISAFIYGCSTEDELTISKQESCRWKCNLQSGKALEIEMLLFPRSEFPEQRFSELKTLQENELEHQRKMIKSAPTAELQRSYSEEVRLREAGQWPWKLTGDWNDWPIVFIEPVLLTTSEITKSLVLCRYENYRNDIVFKIYGLGEVDYKTQLECIEQLTEELEQLTANQWAELPVSSTPLYNQDGVIVNPDLIDFFEGSIFPKQH</sequence>
<proteinExistence type="predicted"/>
<dbReference type="KEGG" id="alus:STSP2_03556"/>
<organism evidence="1 2">
    <name type="scientific">Anaerohalosphaera lusitana</name>
    <dbReference type="NCBI Taxonomy" id="1936003"/>
    <lineage>
        <taxon>Bacteria</taxon>
        <taxon>Pseudomonadati</taxon>
        <taxon>Planctomycetota</taxon>
        <taxon>Phycisphaerae</taxon>
        <taxon>Sedimentisphaerales</taxon>
        <taxon>Anaerohalosphaeraceae</taxon>
        <taxon>Anaerohalosphaera</taxon>
    </lineage>
</organism>
<dbReference type="STRING" id="1936003.STSP2_03556"/>
<protein>
    <recommendedName>
        <fullName evidence="3">Lipoprotein</fullName>
    </recommendedName>
</protein>
<evidence type="ECO:0000313" key="2">
    <source>
        <dbReference type="Proteomes" id="UP000189674"/>
    </source>
</evidence>
<accession>A0A1U9NRX6</accession>
<dbReference type="PROSITE" id="PS51257">
    <property type="entry name" value="PROKAR_LIPOPROTEIN"/>
    <property type="match status" value="1"/>
</dbReference>
<dbReference type="Proteomes" id="UP000189674">
    <property type="component" value="Chromosome"/>
</dbReference>
<name>A0A1U9NRX6_9BACT</name>
<dbReference type="EMBL" id="CP019791">
    <property type="protein sequence ID" value="AQT70350.1"/>
    <property type="molecule type" value="Genomic_DNA"/>
</dbReference>
<evidence type="ECO:0008006" key="3">
    <source>
        <dbReference type="Google" id="ProtNLM"/>
    </source>
</evidence>
<dbReference type="AlphaFoldDB" id="A0A1U9NRX6"/>
<reference evidence="2" key="1">
    <citation type="submission" date="2017-02" db="EMBL/GenBank/DDBJ databases">
        <title>Comparative genomics and description of representatives of a novel lineage of planctomycetes thriving in anoxic sediments.</title>
        <authorList>
            <person name="Spring S."/>
            <person name="Bunk B."/>
            <person name="Sproer C."/>
        </authorList>
    </citation>
    <scope>NUCLEOTIDE SEQUENCE [LARGE SCALE GENOMIC DNA]</scope>
    <source>
        <strain evidence="2">ST-NAGAB-D1</strain>
    </source>
</reference>
<dbReference type="RefSeq" id="WP_146663944.1">
    <property type="nucleotide sequence ID" value="NZ_CP019791.1"/>
</dbReference>
<evidence type="ECO:0000313" key="1">
    <source>
        <dbReference type="EMBL" id="AQT70350.1"/>
    </source>
</evidence>
<gene>
    <name evidence="1" type="ORF">STSP2_03556</name>
</gene>
<keyword evidence="2" id="KW-1185">Reference proteome</keyword>